<feature type="transmembrane region" description="Helical" evidence="9">
    <location>
        <begin position="75"/>
        <end position="95"/>
    </location>
</feature>
<keyword evidence="11" id="KW-1185">Reference proteome</keyword>
<keyword evidence="4 9" id="KW-0762">Sugar transport</keyword>
<dbReference type="GO" id="GO:0015649">
    <property type="term" value="F:2-keto-3-deoxygluconate:proton symporter activity"/>
    <property type="evidence" value="ECO:0007669"/>
    <property type="project" value="UniProtKB-UniRule"/>
</dbReference>
<dbReference type="EMBL" id="MCIB01000023">
    <property type="protein sequence ID" value="RKD31269.1"/>
    <property type="molecule type" value="Genomic_DNA"/>
</dbReference>
<protein>
    <recommendedName>
        <fullName evidence="9">2-keto-3-deoxygluconate permease</fullName>
        <shortName evidence="9">KDG permease</shortName>
    </recommendedName>
</protein>
<evidence type="ECO:0000256" key="9">
    <source>
        <dbReference type="HAMAP-Rule" id="MF_00070"/>
    </source>
</evidence>
<feature type="transmembrane region" description="Helical" evidence="9">
    <location>
        <begin position="45"/>
        <end position="63"/>
    </location>
</feature>
<comment type="caution">
    <text evidence="9">Lacks conserved residue(s) required for the propagation of feature annotation.</text>
</comment>
<dbReference type="RefSeq" id="WP_120169710.1">
    <property type="nucleotide sequence ID" value="NZ_MCIB01000023.1"/>
</dbReference>
<organism evidence="10 11">
    <name type="scientific">Thermohalobacter berrensis</name>
    <dbReference type="NCBI Taxonomy" id="99594"/>
    <lineage>
        <taxon>Bacteria</taxon>
        <taxon>Bacillati</taxon>
        <taxon>Bacillota</taxon>
        <taxon>Tissierellia</taxon>
        <taxon>Tissierellales</taxon>
        <taxon>Thermohalobacteraceae</taxon>
        <taxon>Thermohalobacter</taxon>
    </lineage>
</organism>
<evidence type="ECO:0000313" key="11">
    <source>
        <dbReference type="Proteomes" id="UP000284177"/>
    </source>
</evidence>
<dbReference type="InterPro" id="IPR004684">
    <property type="entry name" value="2keto-3dGluconate_permease"/>
</dbReference>
<keyword evidence="3 9" id="KW-1003">Cell membrane</keyword>
<dbReference type="AlphaFoldDB" id="A0A419T1G6"/>
<evidence type="ECO:0000313" key="10">
    <source>
        <dbReference type="EMBL" id="RKD31269.1"/>
    </source>
</evidence>
<dbReference type="Pfam" id="PF03812">
    <property type="entry name" value="KdgT"/>
    <property type="match status" value="1"/>
</dbReference>
<keyword evidence="6 9" id="KW-0769">Symport</keyword>
<evidence type="ECO:0000256" key="2">
    <source>
        <dbReference type="ARBA" id="ARBA00022448"/>
    </source>
</evidence>
<feature type="transmembrane region" description="Helical" evidence="9">
    <location>
        <begin position="275"/>
        <end position="303"/>
    </location>
</feature>
<comment type="catalytic activity">
    <reaction evidence="9">
        <text>2-dehydro-3-deoxy-D-gluconate(in) + H(+)(in) = 2-dehydro-3-deoxy-D-gluconate(out) + H(+)(out)</text>
        <dbReference type="Rhea" id="RHEA:29943"/>
        <dbReference type="ChEBI" id="CHEBI:15378"/>
        <dbReference type="ChEBI" id="CHEBI:57990"/>
    </reaction>
</comment>
<evidence type="ECO:0000256" key="4">
    <source>
        <dbReference type="ARBA" id="ARBA00022597"/>
    </source>
</evidence>
<accession>A0A419T1G6</accession>
<reference evidence="10 11" key="1">
    <citation type="submission" date="2016-08" db="EMBL/GenBank/DDBJ databases">
        <title>Novel Firmicutes and Novel Genomes.</title>
        <authorList>
            <person name="Poppleton D.I."/>
            <person name="Gribaldo S."/>
        </authorList>
    </citation>
    <scope>NUCLEOTIDE SEQUENCE [LARGE SCALE GENOMIC DNA]</scope>
    <source>
        <strain evidence="10 11">CTT3</strain>
    </source>
</reference>
<evidence type="ECO:0000256" key="7">
    <source>
        <dbReference type="ARBA" id="ARBA00022989"/>
    </source>
</evidence>
<feature type="transmembrane region" description="Helical" evidence="9">
    <location>
        <begin position="193"/>
        <end position="214"/>
    </location>
</feature>
<evidence type="ECO:0000256" key="3">
    <source>
        <dbReference type="ARBA" id="ARBA00022475"/>
    </source>
</evidence>
<keyword evidence="2 9" id="KW-0813">Transport</keyword>
<comment type="similarity">
    <text evidence="1 9">Belongs to the KdgT transporter family.</text>
</comment>
<evidence type="ECO:0000256" key="8">
    <source>
        <dbReference type="ARBA" id="ARBA00023136"/>
    </source>
</evidence>
<evidence type="ECO:0000256" key="5">
    <source>
        <dbReference type="ARBA" id="ARBA00022692"/>
    </source>
</evidence>
<keyword evidence="5 9" id="KW-0812">Transmembrane</keyword>
<dbReference type="OrthoDB" id="2833at2"/>
<evidence type="ECO:0000256" key="1">
    <source>
        <dbReference type="ARBA" id="ARBA00006430"/>
    </source>
</evidence>
<gene>
    <name evidence="9" type="primary">kdgT</name>
    <name evidence="10" type="ORF">BET03_03840</name>
</gene>
<evidence type="ECO:0000256" key="6">
    <source>
        <dbReference type="ARBA" id="ARBA00022847"/>
    </source>
</evidence>
<feature type="transmembrane region" description="Helical" evidence="9">
    <location>
        <begin position="220"/>
        <end position="238"/>
    </location>
</feature>
<comment type="caution">
    <text evidence="10">The sequence shown here is derived from an EMBL/GenBank/DDBJ whole genome shotgun (WGS) entry which is preliminary data.</text>
</comment>
<proteinExistence type="inferred from homology"/>
<name>A0A419T1G6_9FIRM</name>
<keyword evidence="7 9" id="KW-1133">Transmembrane helix</keyword>
<feature type="transmembrane region" description="Helical" evidence="9">
    <location>
        <begin position="250"/>
        <end position="269"/>
    </location>
</feature>
<comment type="function">
    <text evidence="9">Catalyzes the proton-dependent uptake of 2-keto-3-deoxygluconate (KDG) into the cell.</text>
</comment>
<keyword evidence="8 9" id="KW-0472">Membrane</keyword>
<dbReference type="GO" id="GO:0005886">
    <property type="term" value="C:plasma membrane"/>
    <property type="evidence" value="ECO:0007669"/>
    <property type="project" value="UniProtKB-SubCell"/>
</dbReference>
<sequence>MKIKESIERIPGGMMVIPLVLGAFMNTFFPQVLEIGGFTTAISKGAGALIGVFLVCMGAGITFKAAPKALKKGAVITLSKFLVGVAIGLMVAKLFGENGLFGLSALAIISAMTNTNGGLYAALTGEFGDETDIGAIAVISVNDGPFLTMIALGTAGIASIPLKALIAVILPIIVGMILGNLDPKMKEFLTKGGPVLIPFFAFALGAGINFQMLIKAGLPGVLLGVMTTVVGGIFNVLADKATGGSGIAGAAASSTAGNAVATPAAVAMADPSLKAIAAIATPQVAASTITTAFLTPILTTYVVKRRQKKLQKQPQ</sequence>
<feature type="transmembrane region" description="Helical" evidence="9">
    <location>
        <begin position="164"/>
        <end position="181"/>
    </location>
</feature>
<dbReference type="Proteomes" id="UP000284177">
    <property type="component" value="Unassembled WGS sequence"/>
</dbReference>
<feature type="transmembrane region" description="Helical" evidence="9">
    <location>
        <begin position="101"/>
        <end position="123"/>
    </location>
</feature>
<feature type="transmembrane region" description="Helical" evidence="9">
    <location>
        <begin position="12"/>
        <end position="33"/>
    </location>
</feature>
<comment type="subcellular location">
    <subcellularLocation>
        <location evidence="9">Cell membrane</location>
        <topology evidence="9">Multi-pass membrane protein</topology>
    </subcellularLocation>
</comment>
<dbReference type="HAMAP" id="MF_00070">
    <property type="entry name" value="KdgT"/>
    <property type="match status" value="1"/>
</dbReference>